<evidence type="ECO:0000256" key="1">
    <source>
        <dbReference type="ARBA" id="ARBA00005466"/>
    </source>
</evidence>
<dbReference type="InterPro" id="IPR050416">
    <property type="entry name" value="FAD-linked_Oxidoreductase"/>
</dbReference>
<dbReference type="InterPro" id="IPR006094">
    <property type="entry name" value="Oxid_FAD_bind_N"/>
</dbReference>
<dbReference type="PROSITE" id="PS51387">
    <property type="entry name" value="FAD_PCMH"/>
    <property type="match status" value="1"/>
</dbReference>
<dbReference type="InterPro" id="IPR016166">
    <property type="entry name" value="FAD-bd_PCMH"/>
</dbReference>
<evidence type="ECO:0000259" key="6">
    <source>
        <dbReference type="PROSITE" id="PS51387"/>
    </source>
</evidence>
<comment type="caution">
    <text evidence="7">The sequence shown here is derived from an EMBL/GenBank/DDBJ whole genome shotgun (WGS) entry which is preliminary data.</text>
</comment>
<feature type="chain" id="PRO_5042899921" evidence="5">
    <location>
        <begin position="21"/>
        <end position="537"/>
    </location>
</feature>
<dbReference type="AlphaFoldDB" id="A0AAN7BFV3"/>
<reference evidence="7" key="2">
    <citation type="submission" date="2023-05" db="EMBL/GenBank/DDBJ databases">
        <authorList>
            <consortium name="Lawrence Berkeley National Laboratory"/>
            <person name="Steindorff A."/>
            <person name="Hensen N."/>
            <person name="Bonometti L."/>
            <person name="Westerberg I."/>
            <person name="Brannstrom I.O."/>
            <person name="Guillou S."/>
            <person name="Cros-Aarteil S."/>
            <person name="Calhoun S."/>
            <person name="Haridas S."/>
            <person name="Kuo A."/>
            <person name="Mondo S."/>
            <person name="Pangilinan J."/>
            <person name="Riley R."/>
            <person name="Labutti K."/>
            <person name="Andreopoulos B."/>
            <person name="Lipzen A."/>
            <person name="Chen C."/>
            <person name="Yanf M."/>
            <person name="Daum C."/>
            <person name="Ng V."/>
            <person name="Clum A."/>
            <person name="Ohm R."/>
            <person name="Martin F."/>
            <person name="Silar P."/>
            <person name="Natvig D."/>
            <person name="Lalanne C."/>
            <person name="Gautier V."/>
            <person name="Ament-Velasquez S.L."/>
            <person name="Kruys A."/>
            <person name="Hutchinson M.I."/>
            <person name="Powell A.J."/>
            <person name="Barry K."/>
            <person name="Miller A.N."/>
            <person name="Grigoriev I.V."/>
            <person name="Debuchy R."/>
            <person name="Gladieux P."/>
            <person name="Thoren M.H."/>
            <person name="Johannesson H."/>
        </authorList>
    </citation>
    <scope>NUCLEOTIDE SEQUENCE</scope>
    <source>
        <strain evidence="7">CBS 990.96</strain>
    </source>
</reference>
<dbReference type="GO" id="GO:0071949">
    <property type="term" value="F:FAD binding"/>
    <property type="evidence" value="ECO:0007669"/>
    <property type="project" value="InterPro"/>
</dbReference>
<sequence>MRTNFSFSALFCALTSIASAAVFNMENDATPQILPRQNDFVTFAKSIQVPEDQIKSLSTSFSSAKTTSAILNVACLTAKILLGEPQVDTTPLNQAVVQENWSQSCVAQPYCIIQPRNAQDVSLAIRVISFFKIKFSVRSGGHSPNPGFSSIDNQGILINLSRLNSVTLSSDKTVASVGPGARWGQVFSALDPSEATVIGGRVPTVGVSGLILGGGYFHSSERHGLAADNVKNFEVVKSDGEIINANSQQNSDLFWALKGGGPNFGIVTKFDLYTIPTYLVWGTIKVYSVEKANEVIAAFDKWQLNGAKDVKSSAGLIIGLDSITLFLSYNEPVTAPPQAVFAPFDSVTPLAVALPPTNLTWNVVNQVVASTISSAPARHDYRGFSSRVDTSLTKEMYSVWRGKAIAARGAFGVNQTFVLQHVGDGLRQAGIAKGGNPLNIPAGPQQWWTTLIDWTEARFDANARHVSIETTTRWAQRAKERGVEVSFLYLNDASRDQNPLVSYGASNLARLKSIAAKYDTGQVFQKLQNGGFLLSKA</sequence>
<dbReference type="GO" id="GO:0016491">
    <property type="term" value="F:oxidoreductase activity"/>
    <property type="evidence" value="ECO:0007669"/>
    <property type="project" value="UniProtKB-KW"/>
</dbReference>
<feature type="signal peptide" evidence="5">
    <location>
        <begin position="1"/>
        <end position="20"/>
    </location>
</feature>
<evidence type="ECO:0000256" key="2">
    <source>
        <dbReference type="ARBA" id="ARBA00022630"/>
    </source>
</evidence>
<organism evidence="7 8">
    <name type="scientific">Podospora fimiseda</name>
    <dbReference type="NCBI Taxonomy" id="252190"/>
    <lineage>
        <taxon>Eukaryota</taxon>
        <taxon>Fungi</taxon>
        <taxon>Dikarya</taxon>
        <taxon>Ascomycota</taxon>
        <taxon>Pezizomycotina</taxon>
        <taxon>Sordariomycetes</taxon>
        <taxon>Sordariomycetidae</taxon>
        <taxon>Sordariales</taxon>
        <taxon>Podosporaceae</taxon>
        <taxon>Podospora</taxon>
    </lineage>
</organism>
<dbReference type="PANTHER" id="PTHR42973">
    <property type="entry name" value="BINDING OXIDOREDUCTASE, PUTATIVE (AFU_ORTHOLOGUE AFUA_1G17690)-RELATED"/>
    <property type="match status" value="1"/>
</dbReference>
<evidence type="ECO:0000313" key="7">
    <source>
        <dbReference type="EMBL" id="KAK4222534.1"/>
    </source>
</evidence>
<feature type="domain" description="FAD-binding PCMH-type" evidence="6">
    <location>
        <begin position="105"/>
        <end position="277"/>
    </location>
</feature>
<evidence type="ECO:0000256" key="5">
    <source>
        <dbReference type="SAM" id="SignalP"/>
    </source>
</evidence>
<dbReference type="Pfam" id="PF01565">
    <property type="entry name" value="FAD_binding_4"/>
    <property type="match status" value="1"/>
</dbReference>
<dbReference type="InterPro" id="IPR016169">
    <property type="entry name" value="FAD-bd_PCMH_sub2"/>
</dbReference>
<dbReference type="Proteomes" id="UP001301958">
    <property type="component" value="Unassembled WGS sequence"/>
</dbReference>
<dbReference type="SUPFAM" id="SSF56176">
    <property type="entry name" value="FAD-binding/transporter-associated domain-like"/>
    <property type="match status" value="1"/>
</dbReference>
<reference evidence="7" key="1">
    <citation type="journal article" date="2023" name="Mol. Phylogenet. Evol.">
        <title>Genome-scale phylogeny and comparative genomics of the fungal order Sordariales.</title>
        <authorList>
            <person name="Hensen N."/>
            <person name="Bonometti L."/>
            <person name="Westerberg I."/>
            <person name="Brannstrom I.O."/>
            <person name="Guillou S."/>
            <person name="Cros-Aarteil S."/>
            <person name="Calhoun S."/>
            <person name="Haridas S."/>
            <person name="Kuo A."/>
            <person name="Mondo S."/>
            <person name="Pangilinan J."/>
            <person name="Riley R."/>
            <person name="LaButti K."/>
            <person name="Andreopoulos B."/>
            <person name="Lipzen A."/>
            <person name="Chen C."/>
            <person name="Yan M."/>
            <person name="Daum C."/>
            <person name="Ng V."/>
            <person name="Clum A."/>
            <person name="Steindorff A."/>
            <person name="Ohm R.A."/>
            <person name="Martin F."/>
            <person name="Silar P."/>
            <person name="Natvig D.O."/>
            <person name="Lalanne C."/>
            <person name="Gautier V."/>
            <person name="Ament-Velasquez S.L."/>
            <person name="Kruys A."/>
            <person name="Hutchinson M.I."/>
            <person name="Powell A.J."/>
            <person name="Barry K."/>
            <person name="Miller A.N."/>
            <person name="Grigoriev I.V."/>
            <person name="Debuchy R."/>
            <person name="Gladieux P."/>
            <person name="Hiltunen Thoren M."/>
            <person name="Johannesson H."/>
        </authorList>
    </citation>
    <scope>NUCLEOTIDE SEQUENCE</scope>
    <source>
        <strain evidence="7">CBS 990.96</strain>
    </source>
</reference>
<proteinExistence type="inferred from homology"/>
<keyword evidence="5" id="KW-0732">Signal</keyword>
<accession>A0AAN7BFV3</accession>
<dbReference type="Gene3D" id="3.30.465.10">
    <property type="match status" value="1"/>
</dbReference>
<dbReference type="InterPro" id="IPR036318">
    <property type="entry name" value="FAD-bd_PCMH-like_sf"/>
</dbReference>
<name>A0AAN7BFV3_9PEZI</name>
<keyword evidence="4" id="KW-0560">Oxidoreductase</keyword>
<evidence type="ECO:0000256" key="4">
    <source>
        <dbReference type="ARBA" id="ARBA00023002"/>
    </source>
</evidence>
<dbReference type="EMBL" id="MU865466">
    <property type="protein sequence ID" value="KAK4222534.1"/>
    <property type="molecule type" value="Genomic_DNA"/>
</dbReference>
<keyword evidence="2" id="KW-0285">Flavoprotein</keyword>
<protein>
    <submittedName>
        <fullName evidence="7">FAD binding domain-containing protein</fullName>
    </submittedName>
</protein>
<dbReference type="PANTHER" id="PTHR42973:SF54">
    <property type="entry name" value="FAD-BINDING PCMH-TYPE DOMAIN-CONTAINING PROTEIN"/>
    <property type="match status" value="1"/>
</dbReference>
<evidence type="ECO:0000313" key="8">
    <source>
        <dbReference type="Proteomes" id="UP001301958"/>
    </source>
</evidence>
<keyword evidence="8" id="KW-1185">Reference proteome</keyword>
<comment type="similarity">
    <text evidence="1">Belongs to the oxygen-dependent FAD-linked oxidoreductase family.</text>
</comment>
<keyword evidence="3" id="KW-0274">FAD</keyword>
<evidence type="ECO:0000256" key="3">
    <source>
        <dbReference type="ARBA" id="ARBA00022827"/>
    </source>
</evidence>
<gene>
    <name evidence="7" type="ORF">QBC38DRAFT_519047</name>
</gene>